<dbReference type="OrthoDB" id="1685145at2"/>
<feature type="domain" description="DUF2460" evidence="1">
    <location>
        <begin position="7"/>
        <end position="212"/>
    </location>
</feature>
<proteinExistence type="predicted"/>
<dbReference type="InterPro" id="IPR011740">
    <property type="entry name" value="DUF2460"/>
</dbReference>
<name>A0A368K2B5_9HYPH</name>
<evidence type="ECO:0000313" key="3">
    <source>
        <dbReference type="Proteomes" id="UP000253420"/>
    </source>
</evidence>
<dbReference type="EMBL" id="QOZG01000005">
    <property type="protein sequence ID" value="RCS23536.1"/>
    <property type="molecule type" value="Genomic_DNA"/>
</dbReference>
<evidence type="ECO:0000259" key="1">
    <source>
        <dbReference type="Pfam" id="PF09343"/>
    </source>
</evidence>
<dbReference type="Pfam" id="PF09343">
    <property type="entry name" value="DUF2460"/>
    <property type="match status" value="1"/>
</dbReference>
<dbReference type="RefSeq" id="WP_114441192.1">
    <property type="nucleotide sequence ID" value="NZ_QOZG01000005.1"/>
</dbReference>
<dbReference type="Proteomes" id="UP000253420">
    <property type="component" value="Unassembled WGS sequence"/>
</dbReference>
<gene>
    <name evidence="2" type="ORF">DUT91_13330</name>
</gene>
<comment type="caution">
    <text evidence="2">The sequence shown here is derived from an EMBL/GenBank/DDBJ whole genome shotgun (WGS) entry which is preliminary data.</text>
</comment>
<accession>A0A368K2B5</accession>
<reference evidence="2 3" key="1">
    <citation type="submission" date="2018-07" db="EMBL/GenBank/DDBJ databases">
        <title>The draft genome of Phyllobacterium salinisoli.</title>
        <authorList>
            <person name="Liu L."/>
            <person name="Li L."/>
            <person name="Zhang X."/>
            <person name="Liang L."/>
        </authorList>
    </citation>
    <scope>NUCLEOTIDE SEQUENCE [LARGE SCALE GENOMIC DNA]</scope>
    <source>
        <strain evidence="2 3">LLAN61</strain>
    </source>
</reference>
<dbReference type="NCBIfam" id="TIGR02217">
    <property type="entry name" value="chp_TIGR02217"/>
    <property type="match status" value="1"/>
</dbReference>
<protein>
    <submittedName>
        <fullName evidence="2">TIGR02217 family protein</fullName>
    </submittedName>
</protein>
<evidence type="ECO:0000313" key="2">
    <source>
        <dbReference type="EMBL" id="RCS23536.1"/>
    </source>
</evidence>
<keyword evidence="3" id="KW-1185">Reference proteome</keyword>
<dbReference type="AlphaFoldDB" id="A0A368K2B5"/>
<organism evidence="2 3">
    <name type="scientific">Phyllobacterium salinisoli</name>
    <dbReference type="NCBI Taxonomy" id="1899321"/>
    <lineage>
        <taxon>Bacteria</taxon>
        <taxon>Pseudomonadati</taxon>
        <taxon>Pseudomonadota</taxon>
        <taxon>Alphaproteobacteria</taxon>
        <taxon>Hyphomicrobiales</taxon>
        <taxon>Phyllobacteriaceae</taxon>
        <taxon>Phyllobacterium</taxon>
    </lineage>
</organism>
<sequence length="213" mass="23059">MEISSFHDVRFPLGVSFGATGGPEWRNEIVALTSGHEKRNARWAQSRRHFDAGTGLRSLHDLREVLAFFEARHGSLYAFRFRDPFDHLSNENGGEILPGDQTIGMGDGSMANFQLAKRYGGGAYIRPITRPVAGSVRIAVGGVEMIEGEAFTVDSQTGTVQFTPDAIPLNGASVTAGFVFDVAVRFDTERLTASIASFKAGEIPSIPIIEVKA</sequence>